<feature type="compositionally biased region" description="Basic residues" evidence="2">
    <location>
        <begin position="897"/>
        <end position="912"/>
    </location>
</feature>
<feature type="compositionally biased region" description="Acidic residues" evidence="2">
    <location>
        <begin position="494"/>
        <end position="509"/>
    </location>
</feature>
<keyword evidence="1" id="KW-0175">Coiled coil</keyword>
<dbReference type="GeneID" id="107267525"/>
<feature type="chain" id="PRO_5042558330" evidence="3">
    <location>
        <begin position="25"/>
        <end position="2554"/>
    </location>
</feature>
<evidence type="ECO:0000256" key="3">
    <source>
        <dbReference type="SAM" id="SignalP"/>
    </source>
</evidence>
<feature type="coiled-coil region" evidence="1">
    <location>
        <begin position="544"/>
        <end position="574"/>
    </location>
</feature>
<feature type="compositionally biased region" description="Basic and acidic residues" evidence="2">
    <location>
        <begin position="2231"/>
        <end position="2247"/>
    </location>
</feature>
<feature type="region of interest" description="Disordered" evidence="2">
    <location>
        <begin position="750"/>
        <end position="775"/>
    </location>
</feature>
<dbReference type="PANTHER" id="PTHR46145:SF4">
    <property type="entry name" value="HEPARANASE"/>
    <property type="match status" value="1"/>
</dbReference>
<feature type="region of interest" description="Disordered" evidence="2">
    <location>
        <begin position="801"/>
        <end position="828"/>
    </location>
</feature>
<feature type="compositionally biased region" description="Basic and acidic residues" evidence="2">
    <location>
        <begin position="1404"/>
        <end position="1432"/>
    </location>
</feature>
<feature type="compositionally biased region" description="Basic and acidic residues" evidence="2">
    <location>
        <begin position="751"/>
        <end position="775"/>
    </location>
</feature>
<feature type="compositionally biased region" description="Basic and acidic residues" evidence="2">
    <location>
        <begin position="801"/>
        <end position="814"/>
    </location>
</feature>
<evidence type="ECO:0000313" key="5">
    <source>
        <dbReference type="RefSeq" id="XP_015594847.1"/>
    </source>
</evidence>
<feature type="region of interest" description="Disordered" evidence="2">
    <location>
        <begin position="692"/>
        <end position="712"/>
    </location>
</feature>
<feature type="region of interest" description="Disordered" evidence="2">
    <location>
        <begin position="881"/>
        <end position="935"/>
    </location>
</feature>
<dbReference type="InterPro" id="IPR017853">
    <property type="entry name" value="GH"/>
</dbReference>
<accession>A0AAJ7BUN1</accession>
<reference evidence="5" key="1">
    <citation type="submission" date="2025-08" db="UniProtKB">
        <authorList>
            <consortium name="RefSeq"/>
        </authorList>
    </citation>
    <scope>IDENTIFICATION</scope>
</reference>
<evidence type="ECO:0000313" key="4">
    <source>
        <dbReference type="Proteomes" id="UP000694920"/>
    </source>
</evidence>
<feature type="compositionally biased region" description="Basic and acidic residues" evidence="2">
    <location>
        <begin position="1042"/>
        <end position="1063"/>
    </location>
</feature>
<feature type="coiled-coil region" evidence="1">
    <location>
        <begin position="610"/>
        <end position="637"/>
    </location>
</feature>
<feature type="compositionally biased region" description="Acidic residues" evidence="2">
    <location>
        <begin position="1072"/>
        <end position="1082"/>
    </location>
</feature>
<feature type="coiled-coil region" evidence="1">
    <location>
        <begin position="1703"/>
        <end position="1733"/>
    </location>
</feature>
<dbReference type="Gene3D" id="3.20.20.80">
    <property type="entry name" value="Glycosidases"/>
    <property type="match status" value="1"/>
</dbReference>
<dbReference type="PANTHER" id="PTHR46145">
    <property type="entry name" value="HEPARANASE"/>
    <property type="match status" value="1"/>
</dbReference>
<feature type="region of interest" description="Disordered" evidence="2">
    <location>
        <begin position="2214"/>
        <end position="2247"/>
    </location>
</feature>
<dbReference type="GO" id="GO:0005615">
    <property type="term" value="C:extracellular space"/>
    <property type="evidence" value="ECO:0007669"/>
    <property type="project" value="TreeGrafter"/>
</dbReference>
<feature type="compositionally biased region" description="Basic residues" evidence="2">
    <location>
        <begin position="520"/>
        <end position="531"/>
    </location>
</feature>
<proteinExistence type="predicted"/>
<feature type="coiled-coil region" evidence="1">
    <location>
        <begin position="1568"/>
        <end position="1614"/>
    </location>
</feature>
<feature type="region of interest" description="Disordered" evidence="2">
    <location>
        <begin position="1404"/>
        <end position="1433"/>
    </location>
</feature>
<dbReference type="Proteomes" id="UP000694920">
    <property type="component" value="Unplaced"/>
</dbReference>
<dbReference type="GO" id="GO:0031012">
    <property type="term" value="C:extracellular matrix"/>
    <property type="evidence" value="ECO:0007669"/>
    <property type="project" value="TreeGrafter"/>
</dbReference>
<evidence type="ECO:0000256" key="2">
    <source>
        <dbReference type="SAM" id="MobiDB-lite"/>
    </source>
</evidence>
<feature type="region of interest" description="Disordered" evidence="2">
    <location>
        <begin position="494"/>
        <end position="541"/>
    </location>
</feature>
<feature type="compositionally biased region" description="Acidic residues" evidence="2">
    <location>
        <begin position="918"/>
        <end position="928"/>
    </location>
</feature>
<name>A0AAJ7BUN1_CEPCN</name>
<feature type="compositionally biased region" description="Basic residues" evidence="2">
    <location>
        <begin position="1032"/>
        <end position="1041"/>
    </location>
</feature>
<feature type="region of interest" description="Disordered" evidence="2">
    <location>
        <begin position="1927"/>
        <end position="1952"/>
    </location>
</feature>
<keyword evidence="4" id="KW-1185">Reference proteome</keyword>
<evidence type="ECO:0000256" key="1">
    <source>
        <dbReference type="SAM" id="Coils"/>
    </source>
</evidence>
<keyword evidence="3" id="KW-0732">Signal</keyword>
<dbReference type="RefSeq" id="XP_015594847.1">
    <property type="nucleotide sequence ID" value="XM_015739361.1"/>
</dbReference>
<feature type="signal peptide" evidence="3">
    <location>
        <begin position="1"/>
        <end position="24"/>
    </location>
</feature>
<feature type="compositionally biased region" description="Acidic residues" evidence="2">
    <location>
        <begin position="1092"/>
        <end position="1104"/>
    </location>
</feature>
<dbReference type="SUPFAM" id="SSF51445">
    <property type="entry name" value="(Trans)glycosidases"/>
    <property type="match status" value="1"/>
</dbReference>
<organism evidence="4 5">
    <name type="scientific">Cephus cinctus</name>
    <name type="common">Wheat stem sawfly</name>
    <dbReference type="NCBI Taxonomy" id="211228"/>
    <lineage>
        <taxon>Eukaryota</taxon>
        <taxon>Metazoa</taxon>
        <taxon>Ecdysozoa</taxon>
        <taxon>Arthropoda</taxon>
        <taxon>Hexapoda</taxon>
        <taxon>Insecta</taxon>
        <taxon>Pterygota</taxon>
        <taxon>Neoptera</taxon>
        <taxon>Endopterygota</taxon>
        <taxon>Hymenoptera</taxon>
        <taxon>Cephoidea</taxon>
        <taxon>Cephidae</taxon>
        <taxon>Cephus</taxon>
    </lineage>
</organism>
<gene>
    <name evidence="5" type="primary">LOC107267525</name>
</gene>
<sequence length="2554" mass="295477">MTSMENPCVMVALVLTFLMRIIVADDAILTVNVKKPIAIVSEKFLSMTLDPAVLLTGDVLTSSTERSTNMARGLAPAYVRLGGSHSNSYTFERALFPQDAKSDPDYTFSEAHWVLVQQWAEKAGLEVIACIAPQQTNSGSQPPTWDPRNALDLISFSDHMGYNMSWQLGYECQTRCDIPGNDLGKDVLRLRNMLDAFPRYSSSLIAGPDIVTFKSKQQLQYLQDYLNSAGPALSAITWHPDLAGITLDSDGVSLLQDNLAAERDALYKVVGRSIARKPLWIAESKSEECKRQFLGALVWARRLGNSAKLGIQVFMRQPDTSNLFHPTPDYWVSLLHKTLVGREVLDLKVTSGNKTHVHFYCQCTRPSSRYEKGSLTIFGLNLTPSKIVASLKGLKIKTMHKYILMPGYDNSNRMFAETVLLNNEPLSLVNEKDLPELNPVVVPSSKGMLLKLPSGGIGFWVVPGLKVKSCMSHEDDSIDKMLLKKLTKRLEEAELEEDAGHEDEDDQDLYADSTEERKSLIKQKKKKRKHRHSEEEEDERKFRKIDAKKEFEKLEKLLKRRDNNNEERKSLNSKGRVGLLMYDESNEKDNTLEDETSIVQLKASGRHDSGEEIRAKLEEYKNRLNEYENRKKVQEEMDLDFEEKKINSKIEEDSKDVDTQKALEALKLIAKVEQAMKSLDKTEANAQIETLKKEHSNGPISDLTAANSDNDEDILEDELQKSEKTKRMILPKLMIENQLSAILQLLNADSSNKERPEKDAPYDPEEMRETKDEYKNERFKRDLDKLFGEDPLGLRRDSIFKKRTKNEEAKERRMERRNRKKEKEDALTKKEVQAGIFDPKNIDSIENNFFGFQQREPSANFPRGDVFLNTGTSSEEIENDYDYIQDDDDMATDQKSLKKSKKRSKSKTRTPSRKTAEPDDTWVEDGTDGLDHAPNEFYENVRMPMIRINEKLKDYGELWEAESLQKGFGGMDDTKIQATDTVAEEIVKENHLDENMDKRAKETTVKKLLKYYDNSEVMNDEPEVDFSGEKLGKRKQKLKSSLKKDSKNGKELSSHRNNKDQVSSKKRVKVEESEEEEEDEDFGSMQFRNTEESEEEPIYEEESTEEKQNRRRTRRKISDLDSIFNNEMINQDDDNLKDCQCRVIRGGRWADQCKHYKSKNDRKRRDLEEPANLYSAGNAHNSEKLITPETDSTLQNNVEITESNEDEDTKGMDLNSRTAEVVQASPRMQDAEEILSVSPLVTEEKPIVGIIQETHEEPALLTQETPAKQVKRLNKYSESAVTDNLNENSSVINTGQSKDPRVEIVEKPKVGSTFREKSEEEYKEMETNLQGEAGASEKTSTLEMVRVPEVSEHLTESHSIPNPAVIPAVNDISIDNTEHNSNNDNTKYLSNIQDQNEDNKVIEATRETGTDTVKMERQINQEEESKVDEKFPSEATAKLIEEMKSDKDINIEQNRAPRKMTEESIGNGPQVEITAAEINQSSSQKVEPVGSTNVNTNDVVAQNDKVDSTKEKPKTLTSFEDLAKAYETKAAAKSEALTNLRKESEMKKIEVKKVMETAKLKSTENAKYQEYQRKRAEKLEKLKEKLRAKRAKILQQYREELLEALSKCDSEVERNLKRREIWEEMKNHKDLQDVADKEKLAYIMMYKPIDYSSIREESAESNVQERRYIPEVEITRSLPDHRMQRISVENRLHTFQDPKIMHYEDLLRTDNNFENSKKTLQQELNDEENLENSLQPVKSYYAIVESIENPKIFEESLLKVNRKSAKQKNNYLKESNDNFLWTNDPYELEKYYNKKQYKDDHLNIEMDHNDLQDLYEIPRHAKENLREEKNDLKYWKSNHQDEDEKENLNRPLLAIDASKYKGGEPKLEIHDENYETEDTLDDLEENGKVWKKYNKKNYINTSKSPSKKYKNSDSPLSFVLGMVDKDKSAQNSEESESLEYNSKKNQKIKKTSKYKSLNPAAMDQHIPKAFYSNKRHPQTMESLKTEGYLENYKNPIETVKKAAFPVAEIAEIEKYENRIDESVPVESEATLVNHSDVNDESNVRVRRYLAADSNRPSEEPSMRWRPLFSKSKLSKRKERNVERGKCNYMCLKEDSGESSAEDQNRLFKLVKEEDHYKAVPVENVEIKEKYVSKKNLKSSEYSNSRKHMSPKYDKYVSQEVGSEESPREFSPEIVSFRKNIEHRPISQYEINDIIQSGKYNWKDITKMNTNKEYDPRMYKDMNPTGKSPRYVRKDSQEVEDHRQDYKDQSGRISLRNSENHFVKMYDDGDFINKHQDLLVDLPKKYPNGIQVRFHQDEDGPSISNDDDIDSLDLDDALGSSKYELLMLIPVKSHKRSRHRREIRNEITRNEESNNSGMNEVWPEVMDIKHNAKHLQDYIAKRKEHAEEFEKIQKDIDWYLKKMGKTKNKDNTFSTYPNTIEILENKVMPYEHPKSNIFKTTIRPTEDNDPKKTSNFEEVLENSTPTSFLEEVIPKIATELTKTFEKTGNLTNSLESFIDDFQGRFNDTLKNKQNETIENLSPTRKITHNVFNTVITHVNKFFAFISGLARIFHRH</sequence>
<feature type="compositionally biased region" description="Acidic residues" evidence="2">
    <location>
        <begin position="881"/>
        <end position="891"/>
    </location>
</feature>
<dbReference type="KEGG" id="ccin:107267525"/>
<protein>
    <submittedName>
        <fullName evidence="5">Uncharacterized protein LOC107267525</fullName>
    </submittedName>
</protein>
<feature type="region of interest" description="Disordered" evidence="2">
    <location>
        <begin position="1020"/>
        <end position="1114"/>
    </location>
</feature>